<dbReference type="InterPro" id="IPR000757">
    <property type="entry name" value="Beta-glucanase-like"/>
</dbReference>
<feature type="region of interest" description="Disordered" evidence="1">
    <location>
        <begin position="317"/>
        <end position="363"/>
    </location>
</feature>
<evidence type="ECO:0000256" key="1">
    <source>
        <dbReference type="SAM" id="MobiDB-lite"/>
    </source>
</evidence>
<dbReference type="AlphaFoldDB" id="A0A1D1VCR9"/>
<proteinExistence type="predicted"/>
<organism evidence="3 4">
    <name type="scientific">Ramazzottius varieornatus</name>
    <name type="common">Water bear</name>
    <name type="synonym">Tardigrade</name>
    <dbReference type="NCBI Taxonomy" id="947166"/>
    <lineage>
        <taxon>Eukaryota</taxon>
        <taxon>Metazoa</taxon>
        <taxon>Ecdysozoa</taxon>
        <taxon>Tardigrada</taxon>
        <taxon>Eutardigrada</taxon>
        <taxon>Parachela</taxon>
        <taxon>Hypsibioidea</taxon>
        <taxon>Ramazzottiidae</taxon>
        <taxon>Ramazzottius</taxon>
    </lineage>
</organism>
<sequence>MKLFDREAQGSCRSTNTPSIRPRSFGKQTACNGGSTGKSSLEFSIALWFRFVSAACPDDLTQSIDEDSFFTISSIVYTPFSSNSLTLPKPKPPTPVFNFVQHDEYLAIGERIGNEDFPIDDISPALANQQLQVRCFQELRQRRYQPRYNGTDGFYVSTVEKFDALYGTWTIRAKLPSKVQISMRLALTDDHCRPPICPPLVEAPATVMRLHPLIETHIQFQTDFTLDNGAVDQSFRGTKKLQKYEDSFHTYEIIWQADSLDWRIDGKVVAGYFDPAMIPQEKMVFHVSVFCPDDDFTQSFDEDSSFTISSIVHTPFSSGSPTLERRTPQFATSPATPSTTTSSTSEGPELDEPRNDGLETTTATPFTLDRSVDLIADKYRIIVDAIKNITSIVIRINKEQWMKDLGLAKSKSNG</sequence>
<dbReference type="Pfam" id="PF00722">
    <property type="entry name" value="Glyco_hydro_16"/>
    <property type="match status" value="1"/>
</dbReference>
<accession>A0A1D1VCR9</accession>
<dbReference type="SUPFAM" id="SSF49899">
    <property type="entry name" value="Concanavalin A-like lectins/glucanases"/>
    <property type="match status" value="1"/>
</dbReference>
<feature type="region of interest" description="Disordered" evidence="1">
    <location>
        <begin position="1"/>
        <end position="31"/>
    </location>
</feature>
<keyword evidence="4" id="KW-1185">Reference proteome</keyword>
<dbReference type="Proteomes" id="UP000186922">
    <property type="component" value="Unassembled WGS sequence"/>
</dbReference>
<gene>
    <name evidence="3" type="primary">RvY_10441-1</name>
    <name evidence="3" type="synonym">RvY_10441.1</name>
    <name evidence="3" type="ORF">RvY_10441</name>
</gene>
<protein>
    <recommendedName>
        <fullName evidence="2">GH16 domain-containing protein</fullName>
    </recommendedName>
</protein>
<evidence type="ECO:0000259" key="2">
    <source>
        <dbReference type="PROSITE" id="PS51762"/>
    </source>
</evidence>
<evidence type="ECO:0000313" key="4">
    <source>
        <dbReference type="Proteomes" id="UP000186922"/>
    </source>
</evidence>
<reference evidence="3 4" key="1">
    <citation type="journal article" date="2016" name="Nat. Commun.">
        <title>Extremotolerant tardigrade genome and improved radiotolerance of human cultured cells by tardigrade-unique protein.</title>
        <authorList>
            <person name="Hashimoto T."/>
            <person name="Horikawa D.D."/>
            <person name="Saito Y."/>
            <person name="Kuwahara H."/>
            <person name="Kozuka-Hata H."/>
            <person name="Shin-I T."/>
            <person name="Minakuchi Y."/>
            <person name="Ohishi K."/>
            <person name="Motoyama A."/>
            <person name="Aizu T."/>
            <person name="Enomoto A."/>
            <person name="Kondo K."/>
            <person name="Tanaka S."/>
            <person name="Hara Y."/>
            <person name="Koshikawa S."/>
            <person name="Sagara H."/>
            <person name="Miura T."/>
            <person name="Yokobori S."/>
            <person name="Miyagawa K."/>
            <person name="Suzuki Y."/>
            <person name="Kubo T."/>
            <person name="Oyama M."/>
            <person name="Kohara Y."/>
            <person name="Fujiyama A."/>
            <person name="Arakawa K."/>
            <person name="Katayama T."/>
            <person name="Toyoda A."/>
            <person name="Kunieda T."/>
        </authorList>
    </citation>
    <scope>NUCLEOTIDE SEQUENCE [LARGE SCALE GENOMIC DNA]</scope>
    <source>
        <strain evidence="3 4">YOKOZUNA-1</strain>
    </source>
</reference>
<dbReference type="GO" id="GO:0004553">
    <property type="term" value="F:hydrolase activity, hydrolyzing O-glycosyl compounds"/>
    <property type="evidence" value="ECO:0007669"/>
    <property type="project" value="InterPro"/>
</dbReference>
<evidence type="ECO:0000313" key="3">
    <source>
        <dbReference type="EMBL" id="GAU99436.1"/>
    </source>
</evidence>
<dbReference type="GO" id="GO:0005975">
    <property type="term" value="P:carbohydrate metabolic process"/>
    <property type="evidence" value="ECO:0007669"/>
    <property type="project" value="InterPro"/>
</dbReference>
<dbReference type="PROSITE" id="PS51762">
    <property type="entry name" value="GH16_2"/>
    <property type="match status" value="1"/>
</dbReference>
<feature type="domain" description="GH16" evidence="2">
    <location>
        <begin position="71"/>
        <end position="319"/>
    </location>
</feature>
<dbReference type="InterPro" id="IPR013320">
    <property type="entry name" value="ConA-like_dom_sf"/>
</dbReference>
<dbReference type="OrthoDB" id="4781at2759"/>
<name>A0A1D1VCR9_RAMVA</name>
<feature type="compositionally biased region" description="Low complexity" evidence="1">
    <location>
        <begin position="331"/>
        <end position="345"/>
    </location>
</feature>
<comment type="caution">
    <text evidence="3">The sequence shown here is derived from an EMBL/GenBank/DDBJ whole genome shotgun (WGS) entry which is preliminary data.</text>
</comment>
<dbReference type="Gene3D" id="2.60.120.200">
    <property type="match status" value="1"/>
</dbReference>
<dbReference type="EMBL" id="BDGG01000005">
    <property type="protein sequence ID" value="GAU99436.1"/>
    <property type="molecule type" value="Genomic_DNA"/>
</dbReference>